<dbReference type="SUPFAM" id="SSF55681">
    <property type="entry name" value="Class II aaRS and biotin synthetases"/>
    <property type="match status" value="1"/>
</dbReference>
<dbReference type="InParanoid" id="Q75AH4"/>
<name>Q75AH4_EREGS</name>
<dbReference type="Proteomes" id="UP000000591">
    <property type="component" value="Chromosome IV"/>
</dbReference>
<protein>
    <submittedName>
        <fullName evidence="2">ADR085Wp</fullName>
    </submittedName>
</protein>
<dbReference type="RefSeq" id="NP_984181.1">
    <property type="nucleotide sequence ID" value="NM_209534.1"/>
</dbReference>
<evidence type="ECO:0000259" key="1">
    <source>
        <dbReference type="PROSITE" id="PS51733"/>
    </source>
</evidence>
<dbReference type="HOGENOM" id="CLU_006150_1_1_1"/>
<dbReference type="OMA" id="HHAFYSN"/>
<accession>Q75AH4</accession>
<dbReference type="GeneID" id="4620330"/>
<dbReference type="GO" id="GO:0005737">
    <property type="term" value="C:cytoplasm"/>
    <property type="evidence" value="ECO:0000318"/>
    <property type="project" value="GO_Central"/>
</dbReference>
<dbReference type="EMBL" id="AE016817">
    <property type="protein sequence ID" value="AAS52005.1"/>
    <property type="molecule type" value="Genomic_DNA"/>
</dbReference>
<dbReference type="GO" id="GO:0004077">
    <property type="term" value="F:biotin--[biotin carboxyl-carrier protein] ligase activity"/>
    <property type="evidence" value="ECO:0000318"/>
    <property type="project" value="GO_Central"/>
</dbReference>
<dbReference type="PANTHER" id="PTHR12835">
    <property type="entry name" value="BIOTIN PROTEIN LIGASE"/>
    <property type="match status" value="1"/>
</dbReference>
<keyword evidence="3" id="KW-1185">Reference proteome</keyword>
<dbReference type="STRING" id="284811.Q75AH4"/>
<dbReference type="eggNOG" id="KOG1536">
    <property type="taxonomic scope" value="Eukaryota"/>
</dbReference>
<organism evidence="2 3">
    <name type="scientific">Eremothecium gossypii (strain ATCC 10895 / CBS 109.51 / FGSC 9923 / NRRL Y-1056)</name>
    <name type="common">Yeast</name>
    <name type="synonym">Ashbya gossypii</name>
    <dbReference type="NCBI Taxonomy" id="284811"/>
    <lineage>
        <taxon>Eukaryota</taxon>
        <taxon>Fungi</taxon>
        <taxon>Dikarya</taxon>
        <taxon>Ascomycota</taxon>
        <taxon>Saccharomycotina</taxon>
        <taxon>Saccharomycetes</taxon>
        <taxon>Saccharomycetales</taxon>
        <taxon>Saccharomycetaceae</taxon>
        <taxon>Eremothecium</taxon>
    </lineage>
</organism>
<dbReference type="Gene3D" id="3.30.930.10">
    <property type="entry name" value="Bira Bifunctional Protein, Domain 2"/>
    <property type="match status" value="1"/>
</dbReference>
<evidence type="ECO:0000313" key="2">
    <source>
        <dbReference type="EMBL" id="AAS52005.1"/>
    </source>
</evidence>
<dbReference type="CDD" id="cd03144">
    <property type="entry name" value="GATase1_ScBLP_like"/>
    <property type="match status" value="1"/>
</dbReference>
<dbReference type="Pfam" id="PF09825">
    <property type="entry name" value="BPL_N"/>
    <property type="match status" value="1"/>
</dbReference>
<dbReference type="KEGG" id="ago:AGOS_ADR085W"/>
<sequence>MNVLVYNGPGASPESVRQTLLELRRLLEPHYAVSTVQAKALSSEPWQGKTAALVFPGGADLPFGRECKAALPAIRRYVSQLGGTYIGFCAGGYFGSSRVEFDVDGPLEVVGPRELQFFPDVARGPAFSGFQYSSEEGARAAMLKSSEAGAGSFACYYNGGSVFLDAHKYGNVSILASFEEEVDIPTDMEPAAPRAAVVLCSVGKGKALLTSPHPEFNPSSMCAAQDGLAPGLLAKLREHELSRAHFMRYILTEAGLDCNEAITRLPPSLTPLLLCSPSRPELVSRFVEGFKESSKPLATYHILEDNSDKFALHEGFERYSCAEGFLQDHDPETATKQLVLGAHGQVLPPRSLTPNFDMERYFASLEKDTGIGSVLLYGDVVTSTSVLLDSNKKLLGLLPENSVLHVGSLQLSGRGRGSNSWVNPRGVSASTTCISLPLVSPITGKHISIVFVQYLAILAYCEAILSYGSGFEDIPIRIKWPNDMYVLKPHYYYQNKLRLLGGGVNAKLPVPADAEESYAKISGLLVNSNLMNNKYSLLLGCGLNVSNELPTVSLKSWVDILNVERKNMGLNLLPELSAEELLAKYMNKLDIILKDFVNHGPHVILPRYYKLWMHSGQVITLTEHNCRAKISGITPDYGLLIANELKQNSNDEYTGKVYHLQPDGNTFDIFRGLLSRRAG</sequence>
<reference evidence="2 3" key="1">
    <citation type="journal article" date="2004" name="Science">
        <title>The Ashbya gossypii genome as a tool for mapping the ancient Saccharomyces cerevisiae genome.</title>
        <authorList>
            <person name="Dietrich F.S."/>
            <person name="Voegeli S."/>
            <person name="Brachat S."/>
            <person name="Lerch A."/>
            <person name="Gates K."/>
            <person name="Steiner S."/>
            <person name="Mohr C."/>
            <person name="Pohlmann R."/>
            <person name="Luedi P."/>
            <person name="Choi S."/>
            <person name="Wing R.A."/>
            <person name="Flavier A."/>
            <person name="Gaffney T.D."/>
            <person name="Philippsen P."/>
        </authorList>
    </citation>
    <scope>NUCLEOTIDE SEQUENCE [LARGE SCALE GENOMIC DNA]</scope>
    <source>
        <strain evidence="3">ATCC 10895 / CBS 109.51 / FGSC 9923 / NRRL Y-1056</strain>
    </source>
</reference>
<dbReference type="AlphaFoldDB" id="Q75AH4"/>
<evidence type="ECO:0000313" key="3">
    <source>
        <dbReference type="Proteomes" id="UP000000591"/>
    </source>
</evidence>
<dbReference type="Pfam" id="PF03099">
    <property type="entry name" value="BPL_LplA_LipB"/>
    <property type="match status" value="1"/>
</dbReference>
<dbReference type="InterPro" id="IPR045864">
    <property type="entry name" value="aa-tRNA-synth_II/BPL/LPL"/>
</dbReference>
<dbReference type="PANTHER" id="PTHR12835:SF5">
    <property type="entry name" value="BIOTIN--PROTEIN LIGASE"/>
    <property type="match status" value="1"/>
</dbReference>
<reference evidence="3" key="2">
    <citation type="journal article" date="2013" name="G3 (Bethesda)">
        <title>Genomes of Ashbya fungi isolated from insects reveal four mating-type loci, numerous translocations, lack of transposons, and distinct gene duplications.</title>
        <authorList>
            <person name="Dietrich F.S."/>
            <person name="Voegeli S."/>
            <person name="Kuo S."/>
            <person name="Philippsen P."/>
        </authorList>
    </citation>
    <scope>GENOME REANNOTATION</scope>
    <source>
        <strain evidence="3">ATCC 10895 / CBS 109.51 / FGSC 9923 / NRRL Y-1056</strain>
    </source>
</reference>
<dbReference type="FunCoup" id="Q75AH4">
    <property type="interactions" value="133"/>
</dbReference>
<gene>
    <name evidence="2" type="ORF">AGOS_ADR085W</name>
</gene>
<dbReference type="PROSITE" id="PS51733">
    <property type="entry name" value="BPL_LPL_CATALYTIC"/>
    <property type="match status" value="1"/>
</dbReference>
<dbReference type="OrthoDB" id="10250105at2759"/>
<dbReference type="InterPro" id="IPR004143">
    <property type="entry name" value="BPL_LPL_catalytic"/>
</dbReference>
<feature type="domain" description="BPL/LPL catalytic" evidence="1">
    <location>
        <begin position="368"/>
        <end position="597"/>
    </location>
</feature>
<proteinExistence type="predicted"/>
<dbReference type="InterPro" id="IPR019197">
    <property type="entry name" value="Biotin-prot_ligase_N"/>
</dbReference>